<accession>A0A518HE23</accession>
<dbReference type="GO" id="GO:0009002">
    <property type="term" value="F:serine-type D-Ala-D-Ala carboxypeptidase activity"/>
    <property type="evidence" value="ECO:0007669"/>
    <property type="project" value="UniProtKB-EC"/>
</dbReference>
<dbReference type="Gene3D" id="2.60.40.1190">
    <property type="match status" value="1"/>
</dbReference>
<dbReference type="EMBL" id="CP036427">
    <property type="protein sequence ID" value="QDV39091.1"/>
    <property type="molecule type" value="Genomic_DNA"/>
</dbReference>
<dbReference type="PANTHER" id="PTHR43283">
    <property type="entry name" value="BETA-LACTAMASE-RELATED"/>
    <property type="match status" value="1"/>
</dbReference>
<keyword evidence="3" id="KW-0614">Plasmid</keyword>
<gene>
    <name evidence="3" type="ORF">ElP_70540</name>
</gene>
<evidence type="ECO:0000313" key="3">
    <source>
        <dbReference type="EMBL" id="QDV39091.1"/>
    </source>
</evidence>
<dbReference type="InterPro" id="IPR050789">
    <property type="entry name" value="Diverse_Enzym_Activities"/>
</dbReference>
<dbReference type="KEGG" id="tpla:ElP_70540"/>
<keyword evidence="3" id="KW-0121">Carboxypeptidase</keyword>
<dbReference type="GO" id="GO:0004553">
    <property type="term" value="F:hydrolase activity, hydrolyzing O-glycosyl compounds"/>
    <property type="evidence" value="ECO:0007669"/>
    <property type="project" value="InterPro"/>
</dbReference>
<dbReference type="InterPro" id="IPR012338">
    <property type="entry name" value="Beta-lactam/transpept-like"/>
</dbReference>
<dbReference type="InterPro" id="IPR001466">
    <property type="entry name" value="Beta-lactam-related"/>
</dbReference>
<dbReference type="EC" id="3.4.16.4" evidence="3"/>
<organism evidence="3 4">
    <name type="scientific">Tautonia plasticadhaerens</name>
    <dbReference type="NCBI Taxonomy" id="2527974"/>
    <lineage>
        <taxon>Bacteria</taxon>
        <taxon>Pseudomonadati</taxon>
        <taxon>Planctomycetota</taxon>
        <taxon>Planctomycetia</taxon>
        <taxon>Isosphaerales</taxon>
        <taxon>Isosphaeraceae</taxon>
        <taxon>Tautonia</taxon>
    </lineage>
</organism>
<sequence length="670" mass="72315">MSRNVHRTPSPVVRGPLLLFIGAILIGSPPAYGQNGAHGLAYPAKGIVVDGDLGDWPEEARTYPIARVEYGDEPDGGDDLDARFRLAYDPEEGALYVAVEVRDDSVVPDPPGSVAWDAQDGCELYIDAPHASGGAAVSQYCRYGGRDELHGPADGLEHEVDLAVARAGPRTVYEWRIAGDAGLGPDRVIGFDVSVADRDEDGSFSWAAWGAGTQKLDTPGRCGEFLLTTPETGLGEVSGRVEWEEPRPVPLVSRVRIQSVRSAPLWRTAIVDPAGSYEVEGLPVGPYSVHPVDSAELRVDPDPGVEVRVVADRPATADVLRIVPVPWPGLIGAEGVLLGPEPVNPEALERLVRAYLDYYKVPGVSLAVIKDSEIVYHNGMGVKDASTLEPVADDTVFEAASMTKPILAYLVLRLADRGAIGLDTPLYTYLPYDDIAHDDRYKLITARMVLTHRTGFPNWRTGELVLNFEPGTQYMYSGEGFVYLGKVVEHLTGKGLVDLCREEVFSPLGIENASLVWDEDVARVSATGHNGTSPLPKDTPREPNMAYSLHIDARNYARFLIALVAGEGLSEAAHAELLRAQTEVPEEPGGWFGLGVRIEETPSGTSYGHGGRNVGFTSRSCFYKDQGIGYVFLVNNDEALKIDNVLGAYLIAGKSGLKGPEPDAREGRPD</sequence>
<keyword evidence="4" id="KW-1185">Reference proteome</keyword>
<dbReference type="PANTHER" id="PTHR43283:SF18">
    <property type="match status" value="1"/>
</dbReference>
<dbReference type="Pfam" id="PF00144">
    <property type="entry name" value="Beta-lactamase"/>
    <property type="match status" value="1"/>
</dbReference>
<dbReference type="GO" id="GO:0030246">
    <property type="term" value="F:carbohydrate binding"/>
    <property type="evidence" value="ECO:0007669"/>
    <property type="project" value="InterPro"/>
</dbReference>
<geneLocation type="plasmid" evidence="4">
    <name>pelp_1</name>
</geneLocation>
<evidence type="ECO:0000259" key="2">
    <source>
        <dbReference type="Pfam" id="PF06452"/>
    </source>
</evidence>
<dbReference type="GO" id="GO:0016052">
    <property type="term" value="P:carbohydrate catabolic process"/>
    <property type="evidence" value="ECO:0007669"/>
    <property type="project" value="InterPro"/>
</dbReference>
<dbReference type="OrthoDB" id="9797709at2"/>
<feature type="domain" description="Beta-lactamase-related" evidence="1">
    <location>
        <begin position="348"/>
        <end position="639"/>
    </location>
</feature>
<keyword evidence="3" id="KW-0378">Hydrolase</keyword>
<dbReference type="InterPro" id="IPR010502">
    <property type="entry name" value="Carb-bd_dom_fam9"/>
</dbReference>
<dbReference type="Pfam" id="PF06452">
    <property type="entry name" value="CBM9_1"/>
    <property type="match status" value="1"/>
</dbReference>
<protein>
    <submittedName>
        <fullName evidence="3">D-alanyl-D-alanine carboxypeptidase</fullName>
        <ecNumber evidence="3">3.4.16.4</ecNumber>
    </submittedName>
</protein>
<dbReference type="SUPFAM" id="SSF56601">
    <property type="entry name" value="beta-lactamase/transpeptidase-like"/>
    <property type="match status" value="1"/>
</dbReference>
<proteinExistence type="predicted"/>
<dbReference type="Proteomes" id="UP000317835">
    <property type="component" value="Plasmid pElP_1"/>
</dbReference>
<name>A0A518HE23_9BACT</name>
<dbReference type="SUPFAM" id="SSF49344">
    <property type="entry name" value="CBD9-like"/>
    <property type="match status" value="1"/>
</dbReference>
<reference evidence="3 4" key="1">
    <citation type="submission" date="2019-02" db="EMBL/GenBank/DDBJ databases">
        <title>Deep-cultivation of Planctomycetes and their phenomic and genomic characterization uncovers novel biology.</title>
        <authorList>
            <person name="Wiegand S."/>
            <person name="Jogler M."/>
            <person name="Boedeker C."/>
            <person name="Pinto D."/>
            <person name="Vollmers J."/>
            <person name="Rivas-Marin E."/>
            <person name="Kohn T."/>
            <person name="Peeters S.H."/>
            <person name="Heuer A."/>
            <person name="Rast P."/>
            <person name="Oberbeckmann S."/>
            <person name="Bunk B."/>
            <person name="Jeske O."/>
            <person name="Meyerdierks A."/>
            <person name="Storesund J.E."/>
            <person name="Kallscheuer N."/>
            <person name="Luecker S."/>
            <person name="Lage O.M."/>
            <person name="Pohl T."/>
            <person name="Merkel B.J."/>
            <person name="Hornburger P."/>
            <person name="Mueller R.-W."/>
            <person name="Bruemmer F."/>
            <person name="Labrenz M."/>
            <person name="Spormann A.M."/>
            <person name="Op den Camp H."/>
            <person name="Overmann J."/>
            <person name="Amann R."/>
            <person name="Jetten M.S.M."/>
            <person name="Mascher T."/>
            <person name="Medema M.H."/>
            <person name="Devos D.P."/>
            <person name="Kaster A.-K."/>
            <person name="Ovreas L."/>
            <person name="Rohde M."/>
            <person name="Galperin M.Y."/>
            <person name="Jogler C."/>
        </authorList>
    </citation>
    <scope>NUCLEOTIDE SEQUENCE [LARGE SCALE GENOMIC DNA]</scope>
    <source>
        <strain evidence="3 4">ElP</strain>
        <plasmid evidence="4">pelp_1</plasmid>
    </source>
</reference>
<evidence type="ECO:0000313" key="4">
    <source>
        <dbReference type="Proteomes" id="UP000317835"/>
    </source>
</evidence>
<dbReference type="RefSeq" id="WP_145279234.1">
    <property type="nucleotide sequence ID" value="NZ_CP036427.1"/>
</dbReference>
<feature type="domain" description="Carbohydrate-binding" evidence="2">
    <location>
        <begin position="50"/>
        <end position="222"/>
    </location>
</feature>
<keyword evidence="3" id="KW-0645">Protease</keyword>
<dbReference type="AlphaFoldDB" id="A0A518HE23"/>
<dbReference type="Gene3D" id="3.40.710.10">
    <property type="entry name" value="DD-peptidase/beta-lactamase superfamily"/>
    <property type="match status" value="1"/>
</dbReference>
<evidence type="ECO:0000259" key="1">
    <source>
        <dbReference type="Pfam" id="PF00144"/>
    </source>
</evidence>